<comment type="catalytic activity">
    <reaction evidence="10">
        <text>L-lysine(out) + L-arginine(in) = L-lysine(in) + L-arginine(out)</text>
        <dbReference type="Rhea" id="RHEA:70827"/>
        <dbReference type="ChEBI" id="CHEBI:32551"/>
        <dbReference type="ChEBI" id="CHEBI:32682"/>
    </reaction>
    <physiologicalReaction direction="left-to-right" evidence="10">
        <dbReference type="Rhea" id="RHEA:70828"/>
    </physiologicalReaction>
</comment>
<keyword evidence="21" id="KW-1185">Reference proteome</keyword>
<keyword evidence="9" id="KW-1015">Disulfide bond</keyword>
<dbReference type="GO" id="GO:0016324">
    <property type="term" value="C:apical plasma membrane"/>
    <property type="evidence" value="ECO:0007669"/>
    <property type="project" value="UniProtKB-SubCell"/>
</dbReference>
<accession>A0A814AC98</accession>
<organism evidence="20 21">
    <name type="scientific">Adineta ricciae</name>
    <name type="common">Rotifer</name>
    <dbReference type="NCBI Taxonomy" id="249248"/>
    <lineage>
        <taxon>Eukaryota</taxon>
        <taxon>Metazoa</taxon>
        <taxon>Spiralia</taxon>
        <taxon>Gnathifera</taxon>
        <taxon>Rotifera</taxon>
        <taxon>Eurotatoria</taxon>
        <taxon>Bdelloidea</taxon>
        <taxon>Adinetida</taxon>
        <taxon>Adinetidae</taxon>
        <taxon>Adineta</taxon>
    </lineage>
</organism>
<name>A0A814AC98_ADIRI</name>
<evidence type="ECO:0000256" key="4">
    <source>
        <dbReference type="ARBA" id="ARBA00022475"/>
    </source>
</evidence>
<reference evidence="20" key="1">
    <citation type="submission" date="2021-02" db="EMBL/GenBank/DDBJ databases">
        <authorList>
            <person name="Nowell W R."/>
        </authorList>
    </citation>
    <scope>NUCLEOTIDE SEQUENCE</scope>
</reference>
<comment type="catalytic activity">
    <reaction evidence="18">
        <text>L-phenylalanine(out) + L-arginine(in) = L-phenylalanine(in) + L-arginine(out)</text>
        <dbReference type="Rhea" id="RHEA:71067"/>
        <dbReference type="ChEBI" id="CHEBI:32682"/>
        <dbReference type="ChEBI" id="CHEBI:58095"/>
    </reaction>
    <physiologicalReaction direction="left-to-right" evidence="18">
        <dbReference type="Rhea" id="RHEA:71068"/>
    </physiologicalReaction>
</comment>
<dbReference type="Proteomes" id="UP000663828">
    <property type="component" value="Unassembled WGS sequence"/>
</dbReference>
<evidence type="ECO:0000256" key="19">
    <source>
        <dbReference type="SAM" id="Phobius"/>
    </source>
</evidence>
<dbReference type="PIRSF" id="PIRSF006060">
    <property type="entry name" value="AA_transporter"/>
    <property type="match status" value="1"/>
</dbReference>
<feature type="transmembrane region" description="Helical" evidence="19">
    <location>
        <begin position="462"/>
        <end position="483"/>
    </location>
</feature>
<feature type="transmembrane region" description="Helical" evidence="19">
    <location>
        <begin position="248"/>
        <end position="267"/>
    </location>
</feature>
<feature type="transmembrane region" description="Helical" evidence="19">
    <location>
        <begin position="145"/>
        <end position="165"/>
    </location>
</feature>
<feature type="transmembrane region" description="Helical" evidence="19">
    <location>
        <begin position="205"/>
        <end position="227"/>
    </location>
</feature>
<evidence type="ECO:0000256" key="16">
    <source>
        <dbReference type="ARBA" id="ARBA00079910"/>
    </source>
</evidence>
<dbReference type="FunFam" id="1.20.1740.10:FF:000015">
    <property type="entry name" value="B(0,+)-type amino acid transporter 1"/>
    <property type="match status" value="1"/>
</dbReference>
<evidence type="ECO:0000256" key="1">
    <source>
        <dbReference type="ARBA" id="ARBA00004424"/>
    </source>
</evidence>
<evidence type="ECO:0000313" key="20">
    <source>
        <dbReference type="EMBL" id="CAF0910216.1"/>
    </source>
</evidence>
<evidence type="ECO:0000256" key="3">
    <source>
        <dbReference type="ARBA" id="ARBA00022448"/>
    </source>
</evidence>
<dbReference type="Pfam" id="PF13520">
    <property type="entry name" value="AA_permease_2"/>
    <property type="match status" value="1"/>
</dbReference>
<evidence type="ECO:0000256" key="9">
    <source>
        <dbReference type="ARBA" id="ARBA00023157"/>
    </source>
</evidence>
<evidence type="ECO:0000256" key="5">
    <source>
        <dbReference type="ARBA" id="ARBA00022553"/>
    </source>
</evidence>
<feature type="transmembrane region" description="Helical" evidence="19">
    <location>
        <begin position="401"/>
        <end position="421"/>
    </location>
</feature>
<dbReference type="PANTHER" id="PTHR11785">
    <property type="entry name" value="AMINO ACID TRANSPORTER"/>
    <property type="match status" value="1"/>
</dbReference>
<comment type="catalytic activity">
    <reaction evidence="14">
        <text>L-leucine(out) + L-arginine(in) = L-leucine(in) + L-arginine(out)</text>
        <dbReference type="Rhea" id="RHEA:71059"/>
        <dbReference type="ChEBI" id="CHEBI:32682"/>
        <dbReference type="ChEBI" id="CHEBI:57427"/>
    </reaction>
    <physiologicalReaction direction="left-to-right" evidence="14">
        <dbReference type="Rhea" id="RHEA:71060"/>
    </physiologicalReaction>
</comment>
<evidence type="ECO:0000256" key="14">
    <source>
        <dbReference type="ARBA" id="ARBA00052732"/>
    </source>
</evidence>
<evidence type="ECO:0000256" key="11">
    <source>
        <dbReference type="ARBA" id="ARBA00051814"/>
    </source>
</evidence>
<comment type="similarity">
    <text evidence="2">Belongs to the amino acid-polyamine-organocation (APC) superfamily.</text>
</comment>
<sequence length="513" mass="56453">MNRVESKSTYERRKSREKTAIPLNEKITLKRHIGLFSGITFIIGMIIGSGIFISPKGVLRETQSVGLCLIIWIICGFVALLSALCYAEIGTVIPLSGAELAYMKEGNCTINYGTVDQSICNIGIGSVHARTGDILAFVFSWANTFIILPSTAAILTLTFSTYFLSGIMDNCGPPAELVKMTAIFAIVVLANVNAFSVTAANRLNIVFTLCKVVTILVIVTAGLVRIGQGYTENLKHSFHGTTNKPLRIALAFYSGLWAYSGWGSLTTVTEELKNPKKNLWLSIVVALPIVIVLYVLTNISYFTVMTKSALLSSNAVAMTWGEVVLGSVARVLPILIALSALGSANGLTYTSARYCMVSARYGYLPEIFSYIQKQRLTPLPGIIFQTILAIIYCIPSDIEGLINYFSFVSWLFCGLTFVATLCCKFTKRDVLRLIKVPIPLVIFIILISIYLVIAPVISYPNIGFLIASIILLLSLIVYYIFIFRQVQPKFMKKLNGSIENFFNLTKSDINIET</sequence>
<feature type="transmembrane region" description="Helical" evidence="19">
    <location>
        <begin position="65"/>
        <end position="89"/>
    </location>
</feature>
<comment type="catalytic activity">
    <reaction evidence="12">
        <text>L-histidine(out) + L-arginine(in) = L-histidine(in) + L-arginine(out)</text>
        <dbReference type="Rhea" id="RHEA:71063"/>
        <dbReference type="ChEBI" id="CHEBI:32682"/>
        <dbReference type="ChEBI" id="CHEBI:57595"/>
    </reaction>
    <physiologicalReaction direction="left-to-right" evidence="12">
        <dbReference type="Rhea" id="RHEA:71064"/>
    </physiologicalReaction>
</comment>
<comment type="catalytic activity">
    <reaction evidence="13">
        <text>L-cysteine(out) + L-arginine(in) = L-cysteine(in) + L-arginine(out)</text>
        <dbReference type="Rhea" id="RHEA:71071"/>
        <dbReference type="ChEBI" id="CHEBI:32682"/>
        <dbReference type="ChEBI" id="CHEBI:35235"/>
    </reaction>
    <physiologicalReaction direction="left-to-right" evidence="13">
        <dbReference type="Rhea" id="RHEA:71072"/>
    </physiologicalReaction>
</comment>
<evidence type="ECO:0000256" key="12">
    <source>
        <dbReference type="ARBA" id="ARBA00051835"/>
    </source>
</evidence>
<feature type="transmembrane region" description="Helical" evidence="19">
    <location>
        <begin position="279"/>
        <end position="297"/>
    </location>
</feature>
<evidence type="ECO:0000313" key="21">
    <source>
        <dbReference type="Proteomes" id="UP000663828"/>
    </source>
</evidence>
<evidence type="ECO:0000256" key="13">
    <source>
        <dbReference type="ARBA" id="ARBA00052179"/>
    </source>
</evidence>
<evidence type="ECO:0000256" key="15">
    <source>
        <dbReference type="ARBA" id="ARBA00074336"/>
    </source>
</evidence>
<keyword evidence="8 19" id="KW-0472">Membrane</keyword>
<evidence type="ECO:0000256" key="2">
    <source>
        <dbReference type="ARBA" id="ARBA00009523"/>
    </source>
</evidence>
<gene>
    <name evidence="20" type="ORF">XAT740_LOCUS8493</name>
</gene>
<feature type="transmembrane region" description="Helical" evidence="19">
    <location>
        <begin position="33"/>
        <end position="53"/>
    </location>
</feature>
<keyword evidence="3" id="KW-0813">Transport</keyword>
<evidence type="ECO:0000256" key="6">
    <source>
        <dbReference type="ARBA" id="ARBA00022692"/>
    </source>
</evidence>
<feature type="transmembrane region" description="Helical" evidence="19">
    <location>
        <begin position="376"/>
        <end position="395"/>
    </location>
</feature>
<dbReference type="AlphaFoldDB" id="A0A814AC98"/>
<dbReference type="GO" id="GO:0015179">
    <property type="term" value="F:L-amino acid transmembrane transporter activity"/>
    <property type="evidence" value="ECO:0007669"/>
    <property type="project" value="TreeGrafter"/>
</dbReference>
<feature type="transmembrane region" description="Helical" evidence="19">
    <location>
        <begin position="334"/>
        <end position="355"/>
    </location>
</feature>
<comment type="subcellular location">
    <subcellularLocation>
        <location evidence="1">Apical cell membrane</location>
        <topology evidence="1">Multi-pass membrane protein</topology>
    </subcellularLocation>
</comment>
<dbReference type="Gene3D" id="1.20.1740.10">
    <property type="entry name" value="Amino acid/polyamine transporter I"/>
    <property type="match status" value="1"/>
</dbReference>
<keyword evidence="6 19" id="KW-0812">Transmembrane</keyword>
<evidence type="ECO:0000256" key="18">
    <source>
        <dbReference type="ARBA" id="ARBA00093193"/>
    </source>
</evidence>
<keyword evidence="5" id="KW-0597">Phosphoprotein</keyword>
<comment type="caution">
    <text evidence="20">The sequence shown here is derived from an EMBL/GenBank/DDBJ whole genome shotgun (WGS) entry which is preliminary data.</text>
</comment>
<comment type="catalytic activity">
    <reaction evidence="11">
        <text>L-cystine(out) + L-arginine(in) = L-cystine(in) + L-arginine(out)</text>
        <dbReference type="Rhea" id="RHEA:71075"/>
        <dbReference type="ChEBI" id="CHEBI:32682"/>
        <dbReference type="ChEBI" id="CHEBI:35491"/>
    </reaction>
    <physiologicalReaction direction="left-to-right" evidence="11">
        <dbReference type="Rhea" id="RHEA:71076"/>
    </physiologicalReaction>
</comment>
<dbReference type="EMBL" id="CAJNOR010000424">
    <property type="protein sequence ID" value="CAF0910216.1"/>
    <property type="molecule type" value="Genomic_DNA"/>
</dbReference>
<protein>
    <recommendedName>
        <fullName evidence="15">b(0,+)-type amino acid transporter 1</fullName>
    </recommendedName>
    <alternativeName>
        <fullName evidence="16">Glycoprotein-associated amino acid transporter b0,+AT1</fullName>
    </alternativeName>
    <alternativeName>
        <fullName evidence="17">Solute carrier family 7 member 9</fullName>
    </alternativeName>
</protein>
<evidence type="ECO:0000256" key="7">
    <source>
        <dbReference type="ARBA" id="ARBA00022989"/>
    </source>
</evidence>
<dbReference type="InterPro" id="IPR002293">
    <property type="entry name" value="AA/rel_permease1"/>
</dbReference>
<evidence type="ECO:0000256" key="17">
    <source>
        <dbReference type="ARBA" id="ARBA00083296"/>
    </source>
</evidence>
<evidence type="ECO:0000256" key="8">
    <source>
        <dbReference type="ARBA" id="ARBA00023136"/>
    </source>
</evidence>
<proteinExistence type="inferred from homology"/>
<dbReference type="InterPro" id="IPR050598">
    <property type="entry name" value="AminoAcid_Transporter"/>
</dbReference>
<keyword evidence="7 19" id="KW-1133">Transmembrane helix</keyword>
<keyword evidence="4" id="KW-1003">Cell membrane</keyword>
<feature type="transmembrane region" description="Helical" evidence="19">
    <location>
        <begin position="177"/>
        <end position="199"/>
    </location>
</feature>
<dbReference type="PANTHER" id="PTHR11785:SF512">
    <property type="entry name" value="SOBREMESA, ISOFORM B"/>
    <property type="match status" value="1"/>
</dbReference>
<evidence type="ECO:0000256" key="10">
    <source>
        <dbReference type="ARBA" id="ARBA00051323"/>
    </source>
</evidence>
<feature type="transmembrane region" description="Helical" evidence="19">
    <location>
        <begin position="433"/>
        <end position="456"/>
    </location>
</feature>